<accession>N1JBC7</accession>
<evidence type="ECO:0000256" key="5">
    <source>
        <dbReference type="SAM" id="MobiDB-lite"/>
    </source>
</evidence>
<evidence type="ECO:0000313" key="6">
    <source>
        <dbReference type="EMBL" id="CCU76869.1"/>
    </source>
</evidence>
<dbReference type="InterPro" id="IPR044611">
    <property type="entry name" value="E3A/B/C-like"/>
</dbReference>
<dbReference type="PROSITE" id="PS50096">
    <property type="entry name" value="IQ"/>
    <property type="match status" value="1"/>
</dbReference>
<dbReference type="GO" id="GO:0006511">
    <property type="term" value="P:ubiquitin-dependent protein catabolic process"/>
    <property type="evidence" value="ECO:0007669"/>
    <property type="project" value="TreeGrafter"/>
</dbReference>
<dbReference type="Proteomes" id="UP000015441">
    <property type="component" value="Unassembled WGS sequence"/>
</dbReference>
<dbReference type="GO" id="GO:0061630">
    <property type="term" value="F:ubiquitin protein ligase activity"/>
    <property type="evidence" value="ECO:0007669"/>
    <property type="project" value="UniProtKB-EC"/>
</dbReference>
<evidence type="ECO:0000313" key="7">
    <source>
        <dbReference type="Proteomes" id="UP000015441"/>
    </source>
</evidence>
<dbReference type="OrthoDB" id="8068875at2759"/>
<evidence type="ECO:0000256" key="3">
    <source>
        <dbReference type="ARBA" id="ARBA00012485"/>
    </source>
</evidence>
<organism evidence="6 7">
    <name type="scientific">Blumeria graminis f. sp. hordei (strain DH14)</name>
    <name type="common">Barley powdery mildew</name>
    <name type="synonym">Oidium monilioides f. sp. hordei</name>
    <dbReference type="NCBI Taxonomy" id="546991"/>
    <lineage>
        <taxon>Eukaryota</taxon>
        <taxon>Fungi</taxon>
        <taxon>Dikarya</taxon>
        <taxon>Ascomycota</taxon>
        <taxon>Pezizomycotina</taxon>
        <taxon>Leotiomycetes</taxon>
        <taxon>Erysiphales</taxon>
        <taxon>Erysiphaceae</taxon>
        <taxon>Blumeria</taxon>
        <taxon>Blumeria hordei</taxon>
    </lineage>
</organism>
<dbReference type="STRING" id="546991.N1JBC7"/>
<dbReference type="PANTHER" id="PTHR45700:SF2">
    <property type="entry name" value="UBIQUITIN-PROTEIN LIGASE E3C"/>
    <property type="match status" value="1"/>
</dbReference>
<proteinExistence type="predicted"/>
<dbReference type="PANTHER" id="PTHR45700">
    <property type="entry name" value="UBIQUITIN-PROTEIN LIGASE E3C"/>
    <property type="match status" value="1"/>
</dbReference>
<comment type="caution">
    <text evidence="6">The sequence shown here is derived from an EMBL/GenBank/DDBJ whole genome shotgun (WGS) entry which is preliminary data.</text>
</comment>
<evidence type="ECO:0000256" key="2">
    <source>
        <dbReference type="ARBA" id="ARBA00004906"/>
    </source>
</evidence>
<evidence type="ECO:0000256" key="4">
    <source>
        <dbReference type="ARBA" id="ARBA00022679"/>
    </source>
</evidence>
<reference evidence="6 7" key="1">
    <citation type="journal article" date="2010" name="Science">
        <title>Genome expansion and gene loss in powdery mildew fungi reveal tradeoffs in extreme parasitism.</title>
        <authorList>
            <person name="Spanu P.D."/>
            <person name="Abbott J.C."/>
            <person name="Amselem J."/>
            <person name="Burgis T.A."/>
            <person name="Soanes D.M."/>
            <person name="Stueber K."/>
            <person name="Ver Loren van Themaat E."/>
            <person name="Brown J.K.M."/>
            <person name="Butcher S.A."/>
            <person name="Gurr S.J."/>
            <person name="Lebrun M.-H."/>
            <person name="Ridout C.J."/>
            <person name="Schulze-Lefert P."/>
            <person name="Talbot N.J."/>
            <person name="Ahmadinejad N."/>
            <person name="Ametz C."/>
            <person name="Barton G.R."/>
            <person name="Benjdia M."/>
            <person name="Bidzinski P."/>
            <person name="Bindschedler L.V."/>
            <person name="Both M."/>
            <person name="Brewer M.T."/>
            <person name="Cadle-Davidson L."/>
            <person name="Cadle-Davidson M.M."/>
            <person name="Collemare J."/>
            <person name="Cramer R."/>
            <person name="Frenkel O."/>
            <person name="Godfrey D."/>
            <person name="Harriman J."/>
            <person name="Hoede C."/>
            <person name="King B.C."/>
            <person name="Klages S."/>
            <person name="Kleemann J."/>
            <person name="Knoll D."/>
            <person name="Koti P.S."/>
            <person name="Kreplak J."/>
            <person name="Lopez-Ruiz F.J."/>
            <person name="Lu X."/>
            <person name="Maekawa T."/>
            <person name="Mahanil S."/>
            <person name="Micali C."/>
            <person name="Milgroom M.G."/>
            <person name="Montana G."/>
            <person name="Noir S."/>
            <person name="O'Connell R.J."/>
            <person name="Oberhaensli S."/>
            <person name="Parlange F."/>
            <person name="Pedersen C."/>
            <person name="Quesneville H."/>
            <person name="Reinhardt R."/>
            <person name="Rott M."/>
            <person name="Sacristan S."/>
            <person name="Schmidt S.M."/>
            <person name="Schoen M."/>
            <person name="Skamnioti P."/>
            <person name="Sommer H."/>
            <person name="Stephens A."/>
            <person name="Takahara H."/>
            <person name="Thordal-Christensen H."/>
            <person name="Vigouroux M."/>
            <person name="Wessling R."/>
            <person name="Wicker T."/>
            <person name="Panstruga R."/>
        </authorList>
    </citation>
    <scope>NUCLEOTIDE SEQUENCE [LARGE SCALE GENOMIC DNA]</scope>
    <source>
        <strain evidence="6">DH14</strain>
    </source>
</reference>
<dbReference type="HOGENOM" id="CLU_549786_0_0_1"/>
<dbReference type="InterPro" id="IPR000048">
    <property type="entry name" value="IQ_motif_EF-hand-BS"/>
</dbReference>
<sequence>MFQTFSGSSRRPRQVNLSGQNLNPFATTPTPWATPVSGSQIIVANAQQKRLKRQQEREQLRSAIRIQRVWRGYRSRREVDDLRRKEWDDLEINQGGFDLDSRLLAQIKLLVSFYRQTRKDDLKRIKRLSSNVVTCGLATCLTSDRSEHLILPLAFILVDALNSSLPEYQDDLFQLLISIFEHCPSLFTRMSREYFILLSAMSKNRLFIDNTSSFQTALKLALTQCTNLEDDCMIKIYESFAVHYLTTPELPSLINRFDEISFIIDVNLLSTTLVYLFSAGNASQVDDEGKIWLLAYIISFNRFHKQTTNNQKFLKALSVLLSESFDEIICRIDHQNDDILNELRYTDDNAKYAKPLPEFILDELNSLITQESVSALITNLEIDHLTSSHITGKCLHLTTNYALTLLRIFPRRGDEIKMWLYLASVTTPNSDPVPTSNLLWRATCATYIFSAITFESRTALSILRRAIQENSEVSKDHSEDQDWSIVLLFLEIYLSH</sequence>
<dbReference type="EC" id="2.3.2.26" evidence="3"/>
<keyword evidence="4" id="KW-0808">Transferase</keyword>
<dbReference type="CDD" id="cd23767">
    <property type="entry name" value="IQCD"/>
    <property type="match status" value="1"/>
</dbReference>
<protein>
    <recommendedName>
        <fullName evidence="3">HECT-type E3 ubiquitin transferase</fullName>
        <ecNumber evidence="3">2.3.2.26</ecNumber>
    </recommendedName>
</protein>
<comment type="pathway">
    <text evidence="2">Protein modification; protein ubiquitination.</text>
</comment>
<name>N1JBC7_BLUG1</name>
<keyword evidence="7" id="KW-1185">Reference proteome</keyword>
<evidence type="ECO:0000256" key="1">
    <source>
        <dbReference type="ARBA" id="ARBA00000885"/>
    </source>
</evidence>
<dbReference type="AlphaFoldDB" id="N1JBC7"/>
<gene>
    <name evidence="6" type="ORF">BGHDH14_bgh04501</name>
</gene>
<dbReference type="GO" id="GO:0000209">
    <property type="term" value="P:protein polyubiquitination"/>
    <property type="evidence" value="ECO:0007669"/>
    <property type="project" value="InterPro"/>
</dbReference>
<comment type="catalytic activity">
    <reaction evidence="1">
        <text>S-ubiquitinyl-[E2 ubiquitin-conjugating enzyme]-L-cysteine + [acceptor protein]-L-lysine = [E2 ubiquitin-conjugating enzyme]-L-cysteine + N(6)-ubiquitinyl-[acceptor protein]-L-lysine.</text>
        <dbReference type="EC" id="2.3.2.26"/>
    </reaction>
</comment>
<feature type="region of interest" description="Disordered" evidence="5">
    <location>
        <begin position="1"/>
        <end position="22"/>
    </location>
</feature>
<dbReference type="InParanoid" id="N1JBC7"/>
<dbReference type="eggNOG" id="KOG0942">
    <property type="taxonomic scope" value="Eukaryota"/>
</dbReference>
<dbReference type="Pfam" id="PF00612">
    <property type="entry name" value="IQ"/>
    <property type="match status" value="1"/>
</dbReference>
<dbReference type="SMART" id="SM00015">
    <property type="entry name" value="IQ"/>
    <property type="match status" value="1"/>
</dbReference>
<dbReference type="EMBL" id="CAUH01003099">
    <property type="protein sequence ID" value="CCU76869.1"/>
    <property type="molecule type" value="Genomic_DNA"/>
</dbReference>